<evidence type="ECO:0000313" key="6">
    <source>
        <dbReference type="Proteomes" id="UP000484858"/>
    </source>
</evidence>
<dbReference type="GO" id="GO:0005524">
    <property type="term" value="F:ATP binding"/>
    <property type="evidence" value="ECO:0007669"/>
    <property type="project" value="UniProtKB-KW"/>
</dbReference>
<dbReference type="InterPro" id="IPR003593">
    <property type="entry name" value="AAA+_ATPase"/>
</dbReference>
<evidence type="ECO:0000313" key="5">
    <source>
        <dbReference type="EMBL" id="GEM16821.1"/>
    </source>
</evidence>
<name>A0A829WVS1_GLUOY</name>
<dbReference type="GO" id="GO:0015697">
    <property type="term" value="P:quaternary ammonium group transport"/>
    <property type="evidence" value="ECO:0007669"/>
    <property type="project" value="UniProtKB-ARBA"/>
</dbReference>
<comment type="caution">
    <text evidence="5">The sequence shown here is derived from an EMBL/GenBank/DDBJ whole genome shotgun (WGS) entry which is preliminary data.</text>
</comment>
<proteinExistence type="predicted"/>
<dbReference type="InterPro" id="IPR050093">
    <property type="entry name" value="ABC_SmlMolc_Importer"/>
</dbReference>
<accession>A0A829WVS1</accession>
<dbReference type="AlphaFoldDB" id="A0A829WVS1"/>
<dbReference type="Pfam" id="PF08402">
    <property type="entry name" value="TOBE_2"/>
    <property type="match status" value="1"/>
</dbReference>
<organism evidence="5 6">
    <name type="scientific">Gluconobacter oxydans NBRC 3293</name>
    <dbReference type="NCBI Taxonomy" id="1315969"/>
    <lineage>
        <taxon>Bacteria</taxon>
        <taxon>Pseudomonadati</taxon>
        <taxon>Pseudomonadota</taxon>
        <taxon>Alphaproteobacteria</taxon>
        <taxon>Acetobacterales</taxon>
        <taxon>Acetobacteraceae</taxon>
        <taxon>Gluconobacter</taxon>
    </lineage>
</organism>
<dbReference type="FunFam" id="3.40.50.300:FF:000425">
    <property type="entry name" value="Probable ABC transporter, ATP-binding subunit"/>
    <property type="match status" value="1"/>
</dbReference>
<dbReference type="SUPFAM" id="SSF52540">
    <property type="entry name" value="P-loop containing nucleoside triphosphate hydrolases"/>
    <property type="match status" value="1"/>
</dbReference>
<dbReference type="Gene3D" id="3.40.50.300">
    <property type="entry name" value="P-loop containing nucleotide triphosphate hydrolases"/>
    <property type="match status" value="1"/>
</dbReference>
<dbReference type="PROSITE" id="PS50893">
    <property type="entry name" value="ABC_TRANSPORTER_2"/>
    <property type="match status" value="1"/>
</dbReference>
<keyword evidence="1" id="KW-0813">Transport</keyword>
<dbReference type="SMART" id="SM00382">
    <property type="entry name" value="AAA"/>
    <property type="match status" value="1"/>
</dbReference>
<feature type="domain" description="ABC transporter" evidence="4">
    <location>
        <begin position="12"/>
        <end position="242"/>
    </location>
</feature>
<dbReference type="PROSITE" id="PS00211">
    <property type="entry name" value="ABC_TRANSPORTER_1"/>
    <property type="match status" value="1"/>
</dbReference>
<evidence type="ECO:0000256" key="3">
    <source>
        <dbReference type="ARBA" id="ARBA00022840"/>
    </source>
</evidence>
<dbReference type="Pfam" id="PF00005">
    <property type="entry name" value="ABC_tran"/>
    <property type="match status" value="1"/>
</dbReference>
<dbReference type="GO" id="GO:0016887">
    <property type="term" value="F:ATP hydrolysis activity"/>
    <property type="evidence" value="ECO:0007669"/>
    <property type="project" value="InterPro"/>
</dbReference>
<dbReference type="PANTHER" id="PTHR42781:SF4">
    <property type="entry name" value="SPERMIDINE_PUTRESCINE IMPORT ATP-BINDING PROTEIN POTA"/>
    <property type="match status" value="1"/>
</dbReference>
<reference evidence="5 6" key="1">
    <citation type="submission" date="2013-04" db="EMBL/GenBank/DDBJ databases">
        <title>Gluconobacter oxydans NBRC 3293 whole genome sequence.</title>
        <authorList>
            <person name="Matsutani M."/>
            <person name="Yakushi T."/>
            <person name="Matsushita K."/>
        </authorList>
    </citation>
    <scope>NUCLEOTIDE SEQUENCE [LARGE SCALE GENOMIC DNA]</scope>
    <source>
        <strain evidence="5 6">NBRC 3293</strain>
    </source>
</reference>
<keyword evidence="3 5" id="KW-0067">ATP-binding</keyword>
<evidence type="ECO:0000256" key="2">
    <source>
        <dbReference type="ARBA" id="ARBA00022741"/>
    </source>
</evidence>
<dbReference type="PANTHER" id="PTHR42781">
    <property type="entry name" value="SPERMIDINE/PUTRESCINE IMPORT ATP-BINDING PROTEIN POTA"/>
    <property type="match status" value="1"/>
</dbReference>
<dbReference type="InterPro" id="IPR008995">
    <property type="entry name" value="Mo/tungstate-bd_C_term_dom"/>
</dbReference>
<dbReference type="RefSeq" id="WP_172492592.1">
    <property type="nucleotide sequence ID" value="NZ_BARJ01000007.1"/>
</dbReference>
<dbReference type="GO" id="GO:0022857">
    <property type="term" value="F:transmembrane transporter activity"/>
    <property type="evidence" value="ECO:0007669"/>
    <property type="project" value="InterPro"/>
</dbReference>
<dbReference type="InterPro" id="IPR013611">
    <property type="entry name" value="Transp-assoc_OB_typ2"/>
</dbReference>
<dbReference type="GO" id="GO:0043190">
    <property type="term" value="C:ATP-binding cassette (ABC) transporter complex"/>
    <property type="evidence" value="ECO:0007669"/>
    <property type="project" value="InterPro"/>
</dbReference>
<dbReference type="SUPFAM" id="SSF50331">
    <property type="entry name" value="MOP-like"/>
    <property type="match status" value="1"/>
</dbReference>
<dbReference type="InterPro" id="IPR017871">
    <property type="entry name" value="ABC_transporter-like_CS"/>
</dbReference>
<dbReference type="Proteomes" id="UP000484858">
    <property type="component" value="Unassembled WGS sequence"/>
</dbReference>
<gene>
    <name evidence="5" type="ORF">NBRC3293_1318</name>
</gene>
<protein>
    <submittedName>
        <fullName evidence="5">Spermidine/putrescine ABC transporter ATP-binding protein</fullName>
    </submittedName>
</protein>
<evidence type="ECO:0000256" key="1">
    <source>
        <dbReference type="ARBA" id="ARBA00022448"/>
    </source>
</evidence>
<keyword evidence="2" id="KW-0547">Nucleotide-binding</keyword>
<sequence length="338" mass="37440">MMDRPEPLGQPVQIRALEKSYGGTRVLQSLSLDIPAGCFCTLLGASGSGKSTILKLIAGFEAPDGGEILVHGQDLSRVPVHQRQIGMVFQNYALFPHMSVHENVAFGLRMRRVPRAERESRVGEALEMVGLKEFGHRYPRDLSGGQQQRVALARALVIRPRILLMDEPLGALDRGLRQGLQQQIRDIQQRLGMTTVFVTHDQEEALQMSDMIVLMRGGQIEQLGAPQEIYSQPKNHFVAAFLDDCNFMSLRNKNVAIRPQHLRVGSSAGVADHVMSGRVESVIFLGAYRRISLNVAGDTMTARLSSENMEEFIIGQDTPVGFMESDVMSLEEISGDFL</sequence>
<dbReference type="InterPro" id="IPR027417">
    <property type="entry name" value="P-loop_NTPase"/>
</dbReference>
<evidence type="ECO:0000259" key="4">
    <source>
        <dbReference type="PROSITE" id="PS50893"/>
    </source>
</evidence>
<dbReference type="EMBL" id="BARJ01000007">
    <property type="protein sequence ID" value="GEM16821.1"/>
    <property type="molecule type" value="Genomic_DNA"/>
</dbReference>
<dbReference type="InterPro" id="IPR003439">
    <property type="entry name" value="ABC_transporter-like_ATP-bd"/>
</dbReference>